<dbReference type="InterPro" id="IPR001173">
    <property type="entry name" value="Glyco_trans_2-like"/>
</dbReference>
<gene>
    <name evidence="3" type="ORF">LY28_00479</name>
</gene>
<evidence type="ECO:0000259" key="2">
    <source>
        <dbReference type="Pfam" id="PF00535"/>
    </source>
</evidence>
<dbReference type="CDD" id="cd02511">
    <property type="entry name" value="Beta4Glucosyltransferase"/>
    <property type="match status" value="1"/>
</dbReference>
<sequence length="374" mass="43184">MNKNIFLSLCMIVKNEEAWLDNCLQSAGNIADEIIIVDTGSTDGTKEICRKYNACIYTFLWNENFSEARNFGLEKASGKWILWLDADEELEIDDTASFLNMLEKSDTDFQMISLINYFGSPPPDPNKSYLFSSYRLFRNNRGIRFTGSIHEHLDIQISSASANYEVIPNARIYHYGYMEHVVEIKEKHKRNLYLLQKEKQGSDYSPWIDYHIASEYYRVKKYIEAFNNINLSLKRFLEKKTIPPSLLYKLKYDILLALGSFEGAWPGINNAIALYPEYVDLHFYKGLILFEKQKPEEAISAFQQCVKLGDNNPRYLTMTGCGGFRAWYFIGRCSEAMGNPSEAINAYSRAISLYPDCQEASDRLFYLKSITIGQ</sequence>
<accession>A0A318XP19</accession>
<dbReference type="EMBL" id="QKMR01000002">
    <property type="protein sequence ID" value="PYG89880.1"/>
    <property type="molecule type" value="Genomic_DNA"/>
</dbReference>
<proteinExistence type="predicted"/>
<comment type="caution">
    <text evidence="3">The sequence shown here is derived from an EMBL/GenBank/DDBJ whole genome shotgun (WGS) entry which is preliminary data.</text>
</comment>
<dbReference type="Pfam" id="PF13432">
    <property type="entry name" value="TPR_16"/>
    <property type="match status" value="1"/>
</dbReference>
<dbReference type="SMART" id="SM00028">
    <property type="entry name" value="TPR"/>
    <property type="match status" value="2"/>
</dbReference>
<dbReference type="PROSITE" id="PS50005">
    <property type="entry name" value="TPR"/>
    <property type="match status" value="2"/>
</dbReference>
<dbReference type="InterPro" id="IPR019734">
    <property type="entry name" value="TPR_rpt"/>
</dbReference>
<keyword evidence="4" id="KW-1185">Reference proteome</keyword>
<dbReference type="PANTHER" id="PTHR43630:SF2">
    <property type="entry name" value="GLYCOSYLTRANSFERASE"/>
    <property type="match status" value="1"/>
</dbReference>
<evidence type="ECO:0000256" key="1">
    <source>
        <dbReference type="PROSITE-ProRule" id="PRU00339"/>
    </source>
</evidence>
<dbReference type="Gene3D" id="3.90.550.10">
    <property type="entry name" value="Spore Coat Polysaccharide Biosynthesis Protein SpsA, Chain A"/>
    <property type="match status" value="1"/>
</dbReference>
<dbReference type="SUPFAM" id="SSF48452">
    <property type="entry name" value="TPR-like"/>
    <property type="match status" value="1"/>
</dbReference>
<dbReference type="Proteomes" id="UP000248132">
    <property type="component" value="Unassembled WGS sequence"/>
</dbReference>
<reference evidence="3 4" key="1">
    <citation type="submission" date="2018-06" db="EMBL/GenBank/DDBJ databases">
        <title>Genomic Encyclopedia of Type Strains, Phase I: the one thousand microbial genomes (KMG-I) project.</title>
        <authorList>
            <person name="Kyrpides N."/>
        </authorList>
    </citation>
    <scope>NUCLEOTIDE SEQUENCE [LARGE SCALE GENOMIC DNA]</scope>
    <source>
        <strain evidence="3 4">DSM 19573</strain>
    </source>
</reference>
<organism evidence="3 4">
    <name type="scientific">Ruminiclostridium sufflavum DSM 19573</name>
    <dbReference type="NCBI Taxonomy" id="1121337"/>
    <lineage>
        <taxon>Bacteria</taxon>
        <taxon>Bacillati</taxon>
        <taxon>Bacillota</taxon>
        <taxon>Clostridia</taxon>
        <taxon>Eubacteriales</taxon>
        <taxon>Oscillospiraceae</taxon>
        <taxon>Ruminiclostridium</taxon>
    </lineage>
</organism>
<evidence type="ECO:0000313" key="4">
    <source>
        <dbReference type="Proteomes" id="UP000248132"/>
    </source>
</evidence>
<keyword evidence="3" id="KW-0808">Transferase</keyword>
<feature type="repeat" description="TPR" evidence="1">
    <location>
        <begin position="324"/>
        <end position="357"/>
    </location>
</feature>
<protein>
    <submittedName>
        <fullName evidence="3">Glycosyltransferase involved in cell wall biosynthesis</fullName>
    </submittedName>
</protein>
<feature type="repeat" description="TPR" evidence="1">
    <location>
        <begin position="279"/>
        <end position="312"/>
    </location>
</feature>
<dbReference type="Pfam" id="PF00535">
    <property type="entry name" value="Glycos_transf_2"/>
    <property type="match status" value="1"/>
</dbReference>
<dbReference type="Gene3D" id="1.25.40.10">
    <property type="entry name" value="Tetratricopeptide repeat domain"/>
    <property type="match status" value="1"/>
</dbReference>
<dbReference type="Pfam" id="PF00515">
    <property type="entry name" value="TPR_1"/>
    <property type="match status" value="1"/>
</dbReference>
<dbReference type="SUPFAM" id="SSF53448">
    <property type="entry name" value="Nucleotide-diphospho-sugar transferases"/>
    <property type="match status" value="1"/>
</dbReference>
<evidence type="ECO:0000313" key="3">
    <source>
        <dbReference type="EMBL" id="PYG89880.1"/>
    </source>
</evidence>
<dbReference type="GO" id="GO:0016740">
    <property type="term" value="F:transferase activity"/>
    <property type="evidence" value="ECO:0007669"/>
    <property type="project" value="UniProtKB-KW"/>
</dbReference>
<dbReference type="PANTHER" id="PTHR43630">
    <property type="entry name" value="POLY-BETA-1,6-N-ACETYL-D-GLUCOSAMINE SYNTHASE"/>
    <property type="match status" value="1"/>
</dbReference>
<dbReference type="InterPro" id="IPR029044">
    <property type="entry name" value="Nucleotide-diphossugar_trans"/>
</dbReference>
<keyword evidence="1" id="KW-0802">TPR repeat</keyword>
<feature type="domain" description="Glycosyltransferase 2-like" evidence="2">
    <location>
        <begin position="8"/>
        <end position="130"/>
    </location>
</feature>
<dbReference type="AlphaFoldDB" id="A0A318XP19"/>
<name>A0A318XP19_9FIRM</name>
<dbReference type="InterPro" id="IPR011990">
    <property type="entry name" value="TPR-like_helical_dom_sf"/>
</dbReference>
<dbReference type="RefSeq" id="WP_207658046.1">
    <property type="nucleotide sequence ID" value="NZ_QKMR01000002.1"/>
</dbReference>